<keyword evidence="4 6" id="KW-1133">Transmembrane helix</keyword>
<keyword evidence="8" id="KW-1185">Reference proteome</keyword>
<dbReference type="GO" id="GO:0005886">
    <property type="term" value="C:plasma membrane"/>
    <property type="evidence" value="ECO:0007669"/>
    <property type="project" value="UniProtKB-SubCell"/>
</dbReference>
<feature type="transmembrane region" description="Helical" evidence="6">
    <location>
        <begin position="143"/>
        <end position="163"/>
    </location>
</feature>
<protein>
    <submittedName>
        <fullName evidence="7">Uncharacterized membrane protein YbhN (UPF0104 family)</fullName>
    </submittedName>
</protein>
<evidence type="ECO:0000256" key="3">
    <source>
        <dbReference type="ARBA" id="ARBA00022692"/>
    </source>
</evidence>
<name>A0A852WMM4_9MICO</name>
<dbReference type="AlphaFoldDB" id="A0A852WMM4"/>
<dbReference type="PANTHER" id="PTHR39087">
    <property type="entry name" value="UPF0104 MEMBRANE PROTEIN MJ1595"/>
    <property type="match status" value="1"/>
</dbReference>
<dbReference type="Proteomes" id="UP000573599">
    <property type="component" value="Unassembled WGS sequence"/>
</dbReference>
<feature type="transmembrane region" description="Helical" evidence="6">
    <location>
        <begin position="317"/>
        <end position="342"/>
    </location>
</feature>
<sequence length="374" mass="38751">MTSQTAGPGGATDGRRGRSRVRTAVQAAVGLGLAAVLVVYVLPRLAKTNWSSVWVVLSQVPLSTVLVLLGGVVVGLYCYTFTLTGSLPGLKHWQALIVNVAGSSVGNLLPGGGAAGLAATYTICRSWGFSRRDISTSAIVTGVWNVLSRVALPLIAIFGLVAGRNSNVPQALGEAAVAGALTGGVILAVFISILVSERAAVAIGNAVDRVIGRLWRRRTMSVQSLVIDLRHRINGVVRTGWLRMTLGLAGFFGVYYVLFLICMHTTNVHLYYGELFAAYAIGRLLTAVGLTPGGLGFTESGTVAALVAWGAQPADALAGVVLFSCFTHLMEIPLGAIGWAAWTLSPKSPHVDDVAADGTEAGHGRHATGLGAGG</sequence>
<evidence type="ECO:0000256" key="4">
    <source>
        <dbReference type="ARBA" id="ARBA00022989"/>
    </source>
</evidence>
<evidence type="ECO:0000256" key="2">
    <source>
        <dbReference type="ARBA" id="ARBA00022475"/>
    </source>
</evidence>
<feature type="transmembrane region" description="Helical" evidence="6">
    <location>
        <begin position="62"/>
        <end position="84"/>
    </location>
</feature>
<evidence type="ECO:0000313" key="7">
    <source>
        <dbReference type="EMBL" id="NYG07495.1"/>
    </source>
</evidence>
<feature type="transmembrane region" description="Helical" evidence="6">
    <location>
        <begin position="96"/>
        <end position="123"/>
    </location>
</feature>
<dbReference type="InterPro" id="IPR022791">
    <property type="entry name" value="L-PG_synthase/AglD"/>
</dbReference>
<keyword evidence="2" id="KW-1003">Cell membrane</keyword>
<organism evidence="7 8">
    <name type="scientific">Pedococcus badiiscoriae</name>
    <dbReference type="NCBI Taxonomy" id="642776"/>
    <lineage>
        <taxon>Bacteria</taxon>
        <taxon>Bacillati</taxon>
        <taxon>Actinomycetota</taxon>
        <taxon>Actinomycetes</taxon>
        <taxon>Micrococcales</taxon>
        <taxon>Intrasporangiaceae</taxon>
        <taxon>Pedococcus</taxon>
    </lineage>
</organism>
<feature type="transmembrane region" description="Helical" evidence="6">
    <location>
        <begin position="175"/>
        <end position="195"/>
    </location>
</feature>
<keyword evidence="5 6" id="KW-0472">Membrane</keyword>
<dbReference type="Pfam" id="PF03706">
    <property type="entry name" value="LPG_synthase_TM"/>
    <property type="match status" value="1"/>
</dbReference>
<evidence type="ECO:0000256" key="6">
    <source>
        <dbReference type="SAM" id="Phobius"/>
    </source>
</evidence>
<dbReference type="PANTHER" id="PTHR39087:SF2">
    <property type="entry name" value="UPF0104 MEMBRANE PROTEIN MJ1595"/>
    <property type="match status" value="1"/>
</dbReference>
<evidence type="ECO:0000256" key="1">
    <source>
        <dbReference type="ARBA" id="ARBA00004651"/>
    </source>
</evidence>
<accession>A0A852WMM4</accession>
<proteinExistence type="predicted"/>
<dbReference type="EMBL" id="JACCAB010000001">
    <property type="protein sequence ID" value="NYG07495.1"/>
    <property type="molecule type" value="Genomic_DNA"/>
</dbReference>
<comment type="subcellular location">
    <subcellularLocation>
        <location evidence="1">Cell membrane</location>
        <topology evidence="1">Multi-pass membrane protein</topology>
    </subcellularLocation>
</comment>
<dbReference type="RefSeq" id="WP_337795108.1">
    <property type="nucleotide sequence ID" value="NZ_JACCAB010000001.1"/>
</dbReference>
<reference evidence="7 8" key="1">
    <citation type="submission" date="2020-07" db="EMBL/GenBank/DDBJ databases">
        <title>Sequencing the genomes of 1000 actinobacteria strains.</title>
        <authorList>
            <person name="Klenk H.-P."/>
        </authorList>
    </citation>
    <scope>NUCLEOTIDE SEQUENCE [LARGE SCALE GENOMIC DNA]</scope>
    <source>
        <strain evidence="7 8">DSM 23987</strain>
    </source>
</reference>
<evidence type="ECO:0000313" key="8">
    <source>
        <dbReference type="Proteomes" id="UP000573599"/>
    </source>
</evidence>
<gene>
    <name evidence="7" type="ORF">BJ986_001982</name>
</gene>
<keyword evidence="3 6" id="KW-0812">Transmembrane</keyword>
<feature type="transmembrane region" description="Helical" evidence="6">
    <location>
        <begin position="241"/>
        <end position="263"/>
    </location>
</feature>
<evidence type="ECO:0000256" key="5">
    <source>
        <dbReference type="ARBA" id="ARBA00023136"/>
    </source>
</evidence>
<feature type="transmembrane region" description="Helical" evidence="6">
    <location>
        <begin position="275"/>
        <end position="297"/>
    </location>
</feature>
<feature type="transmembrane region" description="Helical" evidence="6">
    <location>
        <begin position="24"/>
        <end position="42"/>
    </location>
</feature>
<comment type="caution">
    <text evidence="7">The sequence shown here is derived from an EMBL/GenBank/DDBJ whole genome shotgun (WGS) entry which is preliminary data.</text>
</comment>